<comment type="caution">
    <text evidence="2">The sequence shown here is derived from an EMBL/GenBank/DDBJ whole genome shotgun (WGS) entry which is preliminary data.</text>
</comment>
<gene>
    <name evidence="2" type="ORF">MUB52_02630</name>
</gene>
<organism evidence="2 3">
    <name type="scientific">Roseobacter sinensis</name>
    <dbReference type="NCBI Taxonomy" id="2931391"/>
    <lineage>
        <taxon>Bacteria</taxon>
        <taxon>Pseudomonadati</taxon>
        <taxon>Pseudomonadota</taxon>
        <taxon>Alphaproteobacteria</taxon>
        <taxon>Rhodobacterales</taxon>
        <taxon>Roseobacteraceae</taxon>
        <taxon>Roseobacter</taxon>
    </lineage>
</organism>
<feature type="chain" id="PRO_5045878625" description="Lipoprotein" evidence="1">
    <location>
        <begin position="24"/>
        <end position="139"/>
    </location>
</feature>
<proteinExistence type="predicted"/>
<keyword evidence="1" id="KW-0732">Signal</keyword>
<dbReference type="RefSeq" id="WP_263842630.1">
    <property type="nucleotide sequence ID" value="NZ_JALIEB010000001.1"/>
</dbReference>
<name>A0ABT3BAW3_9RHOB</name>
<evidence type="ECO:0000256" key="1">
    <source>
        <dbReference type="SAM" id="SignalP"/>
    </source>
</evidence>
<protein>
    <recommendedName>
        <fullName evidence="4">Lipoprotein</fullName>
    </recommendedName>
</protein>
<accession>A0ABT3BAW3</accession>
<feature type="signal peptide" evidence="1">
    <location>
        <begin position="1"/>
        <end position="23"/>
    </location>
</feature>
<evidence type="ECO:0000313" key="2">
    <source>
        <dbReference type="EMBL" id="MCV3270314.1"/>
    </source>
</evidence>
<reference evidence="2 3" key="1">
    <citation type="submission" date="2022-04" db="EMBL/GenBank/DDBJ databases">
        <title>Roseobacter sp. WL0113 is a bacterium isolated from neritic sediment.</title>
        <authorList>
            <person name="Wang L."/>
            <person name="He W."/>
            <person name="Zhang D.-F."/>
        </authorList>
    </citation>
    <scope>NUCLEOTIDE SEQUENCE [LARGE SCALE GENOMIC DNA]</scope>
    <source>
        <strain evidence="2 3">WL0113</strain>
    </source>
</reference>
<dbReference type="EMBL" id="JALIEB010000001">
    <property type="protein sequence ID" value="MCV3270314.1"/>
    <property type="molecule type" value="Genomic_DNA"/>
</dbReference>
<evidence type="ECO:0000313" key="3">
    <source>
        <dbReference type="Proteomes" id="UP001208690"/>
    </source>
</evidence>
<keyword evidence="3" id="KW-1185">Reference proteome</keyword>
<dbReference type="Proteomes" id="UP001208690">
    <property type="component" value="Unassembled WGS sequence"/>
</dbReference>
<evidence type="ECO:0008006" key="4">
    <source>
        <dbReference type="Google" id="ProtNLM"/>
    </source>
</evidence>
<sequence length="139" mass="15502">MRAFDHLGCAALASLCLAASAGAECSGFSDPPPSAGLERVKELVSEGRFDQAFEDFEIADAAKKQLADGLKAILPEEDMKCVTIKRARQNPEFISEIFMTEHDGRIVYWTVSGEAQGSSFRMINFHYTDKFREIKELLY</sequence>